<dbReference type="Gene3D" id="3.40.50.10140">
    <property type="entry name" value="Toll/interleukin-1 receptor homology (TIR) domain"/>
    <property type="match status" value="1"/>
</dbReference>
<dbReference type="RefSeq" id="WP_345723407.1">
    <property type="nucleotide sequence ID" value="NZ_BAABRU010000013.1"/>
</dbReference>
<sequence>MAQVFLSHKTQDKKLVLETQKYLSQCLISSWIDINDIRDGASLTPEILRAINECKYFVAFISHDYIRSNWCKEEIFQAKQLSIENKITIIPVLLCSKDDLHLNNVGDDVKYVIESLINRNKYINFDIYNQNKSNNEIIETISEHNKIKFSPINKFDIEGTYYQQIEFEIVGGTLPVDFLTSWKIDIEADFLNTKDQRNTNKPIMIGVNLLIKGKGPIWIYSYFTIQFKNICPVYIYDLNSNRYICVYDNNRDKLNNKIGTSLIYNKK</sequence>
<dbReference type="InterPro" id="IPR000157">
    <property type="entry name" value="TIR_dom"/>
</dbReference>
<comment type="caution">
    <text evidence="2">The sequence shown here is derived from an EMBL/GenBank/DDBJ whole genome shotgun (WGS) entry which is preliminary data.</text>
</comment>
<evidence type="ECO:0000313" key="3">
    <source>
        <dbReference type="Proteomes" id="UP001428290"/>
    </source>
</evidence>
<keyword evidence="3" id="KW-1185">Reference proteome</keyword>
<dbReference type="InterPro" id="IPR035897">
    <property type="entry name" value="Toll_tir_struct_dom_sf"/>
</dbReference>
<reference evidence="2 3" key="1">
    <citation type="submission" date="2024-02" db="EMBL/GenBank/DDBJ databases">
        <title>Herpetosiphon gulosus NBRC 112829.</title>
        <authorList>
            <person name="Ichikawa N."/>
            <person name="Katano-Makiyama Y."/>
            <person name="Hidaka K."/>
        </authorList>
    </citation>
    <scope>NUCLEOTIDE SEQUENCE [LARGE SCALE GENOMIC DNA]</scope>
    <source>
        <strain evidence="2 3">NBRC 112829</strain>
    </source>
</reference>
<dbReference type="EMBL" id="BAABRU010000013">
    <property type="protein sequence ID" value="GAA5529812.1"/>
    <property type="molecule type" value="Genomic_DNA"/>
</dbReference>
<dbReference type="Pfam" id="PF13676">
    <property type="entry name" value="TIR_2"/>
    <property type="match status" value="1"/>
</dbReference>
<gene>
    <name evidence="2" type="ORF">Hgul01_03626</name>
</gene>
<dbReference type="PROSITE" id="PS50104">
    <property type="entry name" value="TIR"/>
    <property type="match status" value="1"/>
</dbReference>
<dbReference type="Proteomes" id="UP001428290">
    <property type="component" value="Unassembled WGS sequence"/>
</dbReference>
<dbReference type="SMART" id="SM00255">
    <property type="entry name" value="TIR"/>
    <property type="match status" value="1"/>
</dbReference>
<proteinExistence type="predicted"/>
<organism evidence="2 3">
    <name type="scientific">Herpetosiphon gulosus</name>
    <dbReference type="NCBI Taxonomy" id="1973496"/>
    <lineage>
        <taxon>Bacteria</taxon>
        <taxon>Bacillati</taxon>
        <taxon>Chloroflexota</taxon>
        <taxon>Chloroflexia</taxon>
        <taxon>Herpetosiphonales</taxon>
        <taxon>Herpetosiphonaceae</taxon>
        <taxon>Herpetosiphon</taxon>
    </lineage>
</organism>
<evidence type="ECO:0000313" key="2">
    <source>
        <dbReference type="EMBL" id="GAA5529812.1"/>
    </source>
</evidence>
<name>A0ABP9X329_9CHLR</name>
<evidence type="ECO:0000259" key="1">
    <source>
        <dbReference type="PROSITE" id="PS50104"/>
    </source>
</evidence>
<dbReference type="SUPFAM" id="SSF52200">
    <property type="entry name" value="Toll/Interleukin receptor TIR domain"/>
    <property type="match status" value="1"/>
</dbReference>
<protein>
    <recommendedName>
        <fullName evidence="1">TIR domain-containing protein</fullName>
    </recommendedName>
</protein>
<accession>A0ABP9X329</accession>
<feature type="domain" description="TIR" evidence="1">
    <location>
        <begin position="1"/>
        <end position="145"/>
    </location>
</feature>